<dbReference type="AlphaFoldDB" id="A0A9W8NZY8"/>
<dbReference type="Pfam" id="PF06966">
    <property type="entry name" value="DUF1295"/>
    <property type="match status" value="1"/>
</dbReference>
<keyword evidence="1" id="KW-0472">Membrane</keyword>
<gene>
    <name evidence="2" type="ORF">DFH05DRAFT_1493912</name>
</gene>
<feature type="transmembrane region" description="Helical" evidence="1">
    <location>
        <begin position="412"/>
        <end position="438"/>
    </location>
</feature>
<feature type="transmembrane region" description="Helical" evidence="1">
    <location>
        <begin position="199"/>
        <end position="215"/>
    </location>
</feature>
<evidence type="ECO:0000313" key="2">
    <source>
        <dbReference type="EMBL" id="KAJ3744115.1"/>
    </source>
</evidence>
<evidence type="ECO:0000313" key="3">
    <source>
        <dbReference type="Proteomes" id="UP001142393"/>
    </source>
</evidence>
<organism evidence="2 3">
    <name type="scientific">Lentinula detonsa</name>
    <dbReference type="NCBI Taxonomy" id="2804962"/>
    <lineage>
        <taxon>Eukaryota</taxon>
        <taxon>Fungi</taxon>
        <taxon>Dikarya</taxon>
        <taxon>Basidiomycota</taxon>
        <taxon>Agaricomycotina</taxon>
        <taxon>Agaricomycetes</taxon>
        <taxon>Agaricomycetidae</taxon>
        <taxon>Agaricales</taxon>
        <taxon>Marasmiineae</taxon>
        <taxon>Omphalotaceae</taxon>
        <taxon>Lentinula</taxon>
    </lineage>
</organism>
<comment type="caution">
    <text evidence="2">The sequence shown here is derived from an EMBL/GenBank/DDBJ whole genome shotgun (WGS) entry which is preliminary data.</text>
</comment>
<evidence type="ECO:0000256" key="1">
    <source>
        <dbReference type="SAM" id="Phobius"/>
    </source>
</evidence>
<sequence>MESLNFLFPLISSSPFAYPFSLCLFSTAATFIASVVTSNVSQVDRLWTFLPTIYTAYFALGPLWPKEPTTLGGFWVPFVPFLPAELEAQLPRNATGSIAFSPRALVLLTLITLWMFRLSYNTFRRGLFSLKDEDYRWAVLRKQFDERFGSTGGKIVFQIVNLTFIAAIQNVLLMTLGWPAYLAVTQSGVGSIELVDTDYVLAVWVLGVLAVEFTADNQQFVYQTYKYAFLGRVKETSESEAHAHALRAASTVAWPCASPETDLKLKPADARRGFITSGLWGYSRHPNFACEQTFWWLICAVPVFAELVSSGRLGTINETVTGTPDNQALSWDGVISVISGFVQWIFDVIGISSTSATQDSSYFSFVSFPTNELAHFFPAIALSILFVSSTAYTEAISSSKYPIPYSAYQKRVAMFGSVSLLGLFPLVGLISFPVMLFFGLRPGVEMISGPVKSLLEYTSMKGVWWRLTTGDATRKKVEALVWGESESVEAKDENGK</sequence>
<accession>A0A9W8NZY8</accession>
<reference evidence="2 3" key="1">
    <citation type="journal article" date="2023" name="Proc. Natl. Acad. Sci. U.S.A.">
        <title>A global phylogenomic analysis of the shiitake genus Lentinula.</title>
        <authorList>
            <person name="Sierra-Patev S."/>
            <person name="Min B."/>
            <person name="Naranjo-Ortiz M."/>
            <person name="Looney B."/>
            <person name="Konkel Z."/>
            <person name="Slot J.C."/>
            <person name="Sakamoto Y."/>
            <person name="Steenwyk J.L."/>
            <person name="Rokas A."/>
            <person name="Carro J."/>
            <person name="Camarero S."/>
            <person name="Ferreira P."/>
            <person name="Molpeceres G."/>
            <person name="Ruiz-Duenas F.J."/>
            <person name="Serrano A."/>
            <person name="Henrissat B."/>
            <person name="Drula E."/>
            <person name="Hughes K.W."/>
            <person name="Mata J.L."/>
            <person name="Ishikawa N.K."/>
            <person name="Vargas-Isla R."/>
            <person name="Ushijima S."/>
            <person name="Smith C.A."/>
            <person name="Donoghue J."/>
            <person name="Ahrendt S."/>
            <person name="Andreopoulos W."/>
            <person name="He G."/>
            <person name="LaButti K."/>
            <person name="Lipzen A."/>
            <person name="Ng V."/>
            <person name="Riley R."/>
            <person name="Sandor L."/>
            <person name="Barry K."/>
            <person name="Martinez A.T."/>
            <person name="Xiao Y."/>
            <person name="Gibbons J.G."/>
            <person name="Terashima K."/>
            <person name="Grigoriev I.V."/>
            <person name="Hibbett D."/>
        </authorList>
    </citation>
    <scope>NUCLEOTIDE SEQUENCE [LARGE SCALE GENOMIC DNA]</scope>
    <source>
        <strain evidence="2 3">TFB7810</strain>
    </source>
</reference>
<feature type="transmembrane region" description="Helical" evidence="1">
    <location>
        <begin position="16"/>
        <end position="37"/>
    </location>
</feature>
<keyword evidence="3" id="KW-1185">Reference proteome</keyword>
<keyword evidence="1" id="KW-0812">Transmembrane</keyword>
<dbReference type="PANTHER" id="PTHR32251">
    <property type="entry name" value="3-OXO-5-ALPHA-STEROID 4-DEHYDROGENASE"/>
    <property type="match status" value="1"/>
</dbReference>
<evidence type="ECO:0008006" key="4">
    <source>
        <dbReference type="Google" id="ProtNLM"/>
    </source>
</evidence>
<feature type="transmembrane region" description="Helical" evidence="1">
    <location>
        <begin position="98"/>
        <end position="116"/>
    </location>
</feature>
<dbReference type="PANTHER" id="PTHR32251:SF23">
    <property type="entry name" value="3-OXO-5-ALPHA-STEROID 4-DEHYDROGENASE (DUF1295)"/>
    <property type="match status" value="1"/>
</dbReference>
<feature type="transmembrane region" description="Helical" evidence="1">
    <location>
        <begin position="46"/>
        <end position="64"/>
    </location>
</feature>
<name>A0A9W8NZY8_9AGAR</name>
<dbReference type="Gene3D" id="1.20.120.1630">
    <property type="match status" value="1"/>
</dbReference>
<protein>
    <recommendedName>
        <fullName evidence="4">DUF1295-domain-containing protein</fullName>
    </recommendedName>
</protein>
<feature type="transmembrane region" description="Helical" evidence="1">
    <location>
        <begin position="373"/>
        <end position="392"/>
    </location>
</feature>
<feature type="transmembrane region" description="Helical" evidence="1">
    <location>
        <begin position="294"/>
        <end position="313"/>
    </location>
</feature>
<feature type="transmembrane region" description="Helical" evidence="1">
    <location>
        <begin position="155"/>
        <end position="179"/>
    </location>
</feature>
<dbReference type="EMBL" id="JANVFU010000007">
    <property type="protein sequence ID" value="KAJ3744115.1"/>
    <property type="molecule type" value="Genomic_DNA"/>
</dbReference>
<proteinExistence type="predicted"/>
<dbReference type="GO" id="GO:0016020">
    <property type="term" value="C:membrane"/>
    <property type="evidence" value="ECO:0007669"/>
    <property type="project" value="TreeGrafter"/>
</dbReference>
<keyword evidence="1" id="KW-1133">Transmembrane helix</keyword>
<dbReference type="Proteomes" id="UP001142393">
    <property type="component" value="Unassembled WGS sequence"/>
</dbReference>
<dbReference type="InterPro" id="IPR010721">
    <property type="entry name" value="UstE-like"/>
</dbReference>